<gene>
    <name evidence="1" type="ORF">HUJ06_030677</name>
</gene>
<reference evidence="1 2" key="1">
    <citation type="journal article" date="2020" name="Mol. Biol. Evol.">
        <title>Distinct Expression and Methylation Patterns for Genes with Different Fates following a Single Whole-Genome Duplication in Flowering Plants.</title>
        <authorList>
            <person name="Shi T."/>
            <person name="Rahmani R.S."/>
            <person name="Gugger P.F."/>
            <person name="Wang M."/>
            <person name="Li H."/>
            <person name="Zhang Y."/>
            <person name="Li Z."/>
            <person name="Wang Q."/>
            <person name="Van de Peer Y."/>
            <person name="Marchal K."/>
            <person name="Chen J."/>
        </authorList>
    </citation>
    <scope>NUCLEOTIDE SEQUENCE [LARGE SCALE GENOMIC DNA]</scope>
    <source>
        <tissue evidence="1">Leaf</tissue>
    </source>
</reference>
<evidence type="ECO:0000313" key="2">
    <source>
        <dbReference type="Proteomes" id="UP000607653"/>
    </source>
</evidence>
<evidence type="ECO:0000313" key="1">
    <source>
        <dbReference type="EMBL" id="DAD29209.1"/>
    </source>
</evidence>
<dbReference type="EMBL" id="DUZY01000002">
    <property type="protein sequence ID" value="DAD29209.1"/>
    <property type="molecule type" value="Genomic_DNA"/>
</dbReference>
<name>A0A822YD34_NELNU</name>
<sequence length="137" mass="15002">MRTPCSGGCDLKYHGPPKMLHAPCEGPIPSGAILHTLICPGFHMLHTKALFQQVRSYIPWSTQNAAWSMRRPCFGKCDPTYPSPPIMPHAPCEGPILVGALLHTLVCPGCCMIHAKALFGQVRSYIPWSAQDAVYSM</sequence>
<protein>
    <submittedName>
        <fullName evidence="1">Uncharacterized protein</fullName>
    </submittedName>
</protein>
<accession>A0A822YD34</accession>
<proteinExistence type="predicted"/>
<organism evidence="1 2">
    <name type="scientific">Nelumbo nucifera</name>
    <name type="common">Sacred lotus</name>
    <dbReference type="NCBI Taxonomy" id="4432"/>
    <lineage>
        <taxon>Eukaryota</taxon>
        <taxon>Viridiplantae</taxon>
        <taxon>Streptophyta</taxon>
        <taxon>Embryophyta</taxon>
        <taxon>Tracheophyta</taxon>
        <taxon>Spermatophyta</taxon>
        <taxon>Magnoliopsida</taxon>
        <taxon>Proteales</taxon>
        <taxon>Nelumbonaceae</taxon>
        <taxon>Nelumbo</taxon>
    </lineage>
</organism>
<comment type="caution">
    <text evidence="1">The sequence shown here is derived from an EMBL/GenBank/DDBJ whole genome shotgun (WGS) entry which is preliminary data.</text>
</comment>
<dbReference type="Proteomes" id="UP000607653">
    <property type="component" value="Unassembled WGS sequence"/>
</dbReference>
<dbReference type="AlphaFoldDB" id="A0A822YD34"/>
<keyword evidence="2" id="KW-1185">Reference proteome</keyword>